<protein>
    <recommendedName>
        <fullName evidence="2">HTH CENPB-type domain-containing protein</fullName>
    </recommendedName>
</protein>
<dbReference type="GO" id="GO:0003677">
    <property type="term" value="F:DNA binding"/>
    <property type="evidence" value="ECO:0007669"/>
    <property type="project" value="UniProtKB-KW"/>
</dbReference>
<reference evidence="3" key="1">
    <citation type="submission" date="2019-11" db="EMBL/GenBank/DDBJ databases">
        <title>Bipolaris sorokiniana Genome sequencing.</title>
        <authorList>
            <person name="Wang H."/>
        </authorList>
    </citation>
    <scope>NUCLEOTIDE SEQUENCE</scope>
</reference>
<sequence>MDPASQALAQRLPDGVRDTFATRSEHGDVPISTLIYRRLGRRSRAEQAQSQQYLTREEEKALVKFLLLMSSLGQPVRVKYLRSLAFSIARQRSTKSESIKRPGKNWPRAFEKRHPELQARRVRSIDWKRHGSNIYEKIVEWFDVIGQVLQDPCVLPENVYNMDETGVMLSMLGSAKVLVGKDDRQGSRGAGVKRTMVTVIECISADGRALLPLIIWPASTHRSKWTTHSTPGWHYAHSENGLA</sequence>
<evidence type="ECO:0000259" key="2">
    <source>
        <dbReference type="PROSITE" id="PS51253"/>
    </source>
</evidence>
<gene>
    <name evidence="3" type="ORF">GGP41_009367</name>
</gene>
<dbReference type="PROSITE" id="PS51253">
    <property type="entry name" value="HTH_CENPB"/>
    <property type="match status" value="1"/>
</dbReference>
<dbReference type="AlphaFoldDB" id="A0A8H5ZCY3"/>
<accession>A0A8H5ZCY3</accession>
<organism evidence="3 4">
    <name type="scientific">Cochliobolus sativus</name>
    <name type="common">Common root rot and spot blotch fungus</name>
    <name type="synonym">Bipolaris sorokiniana</name>
    <dbReference type="NCBI Taxonomy" id="45130"/>
    <lineage>
        <taxon>Eukaryota</taxon>
        <taxon>Fungi</taxon>
        <taxon>Dikarya</taxon>
        <taxon>Ascomycota</taxon>
        <taxon>Pezizomycotina</taxon>
        <taxon>Dothideomycetes</taxon>
        <taxon>Pleosporomycetidae</taxon>
        <taxon>Pleosporales</taxon>
        <taxon>Pleosporineae</taxon>
        <taxon>Pleosporaceae</taxon>
        <taxon>Bipolaris</taxon>
    </lineage>
</organism>
<evidence type="ECO:0000313" key="3">
    <source>
        <dbReference type="EMBL" id="KAF5845608.1"/>
    </source>
</evidence>
<comment type="caution">
    <text evidence="3">The sequence shown here is derived from an EMBL/GenBank/DDBJ whole genome shotgun (WGS) entry which is preliminary data.</text>
</comment>
<dbReference type="Pfam" id="PF03184">
    <property type="entry name" value="DDE_1"/>
    <property type="match status" value="1"/>
</dbReference>
<dbReference type="EMBL" id="WNKQ01000018">
    <property type="protein sequence ID" value="KAF5845608.1"/>
    <property type="molecule type" value="Genomic_DNA"/>
</dbReference>
<evidence type="ECO:0000313" key="4">
    <source>
        <dbReference type="Proteomes" id="UP000624244"/>
    </source>
</evidence>
<dbReference type="InterPro" id="IPR006600">
    <property type="entry name" value="HTH_CenpB_DNA-bd_dom"/>
</dbReference>
<keyword evidence="1" id="KW-0238">DNA-binding</keyword>
<dbReference type="Pfam" id="PF03221">
    <property type="entry name" value="HTH_Tnp_Tc5"/>
    <property type="match status" value="1"/>
</dbReference>
<dbReference type="Proteomes" id="UP000624244">
    <property type="component" value="Unassembled WGS sequence"/>
</dbReference>
<feature type="domain" description="HTH CENPB-type" evidence="2">
    <location>
        <begin position="46"/>
        <end position="120"/>
    </location>
</feature>
<evidence type="ECO:0000256" key="1">
    <source>
        <dbReference type="ARBA" id="ARBA00023125"/>
    </source>
</evidence>
<proteinExistence type="predicted"/>
<name>A0A8H5ZCY3_COCSA</name>
<dbReference type="InterPro" id="IPR004875">
    <property type="entry name" value="DDE_SF_endonuclease_dom"/>
</dbReference>